<keyword evidence="6" id="KW-1185">Reference proteome</keyword>
<proteinExistence type="predicted"/>
<evidence type="ECO:0000313" key="6">
    <source>
        <dbReference type="Proteomes" id="UP000051952"/>
    </source>
</evidence>
<gene>
    <name evidence="5" type="ORF">BSAL_20620c</name>
</gene>
<reference evidence="6" key="1">
    <citation type="submission" date="2015-09" db="EMBL/GenBank/DDBJ databases">
        <authorList>
            <consortium name="Pathogen Informatics"/>
        </authorList>
    </citation>
    <scope>NUCLEOTIDE SEQUENCE [LARGE SCALE GENOMIC DNA]</scope>
    <source>
        <strain evidence="6">Lake Konstanz</strain>
    </source>
</reference>
<dbReference type="VEuPathDB" id="TriTrypDB:BSAL_20620c"/>
<feature type="chain" id="PRO_5006622520" description="P-type domain-containing protein" evidence="3">
    <location>
        <begin position="45"/>
        <end position="617"/>
    </location>
</feature>
<dbReference type="EMBL" id="CYKH01001728">
    <property type="protein sequence ID" value="CUG89349.1"/>
    <property type="molecule type" value="Genomic_DNA"/>
</dbReference>
<dbReference type="InterPro" id="IPR000519">
    <property type="entry name" value="P_trefoil_dom"/>
</dbReference>
<comment type="caution">
    <text evidence="1">Lacks conserved residue(s) required for the propagation of feature annotation.</text>
</comment>
<evidence type="ECO:0000259" key="4">
    <source>
        <dbReference type="PROSITE" id="PS51448"/>
    </source>
</evidence>
<organism evidence="5 6">
    <name type="scientific">Bodo saltans</name>
    <name type="common">Flagellated protozoan</name>
    <dbReference type="NCBI Taxonomy" id="75058"/>
    <lineage>
        <taxon>Eukaryota</taxon>
        <taxon>Discoba</taxon>
        <taxon>Euglenozoa</taxon>
        <taxon>Kinetoplastea</taxon>
        <taxon>Metakinetoplastina</taxon>
        <taxon>Eubodonida</taxon>
        <taxon>Bodonidae</taxon>
        <taxon>Bodo</taxon>
    </lineage>
</organism>
<dbReference type="SUPFAM" id="SSF117281">
    <property type="entry name" value="Kelch motif"/>
    <property type="match status" value="1"/>
</dbReference>
<accession>A0A0S4JIV9</accession>
<sequence length="617" mass="66086">MKLATTTRAPEVWRARRHAEAVPSVVVASLLLLLSLSLSTPTAADVTNWIPWVSLPEPRTNAQAHVIGHIAFLVGGTSEPYSLKNVSSGAIPPASSAVNDSSSSSTDGDQFAAIKDVSTATPRRTKGLPKSPFVREKEAMNSKSSQLTNGSSSSGDVTSTNEILWIDFDNINEWAPLLLDGSSIRPISAKSGSVATDQSVFISYACDILQNESNEFVEIRMLDGNSDIIPATVHKHSPSNIMRNAASLGRLKTLGPAKGGDGSGSDSILDLIPTSDYTFFLFGGRNADNFPISEVEMFYNGTWTVVAILNPTMATWACNCAVSQPGTGNNLLVLSGCLHCTSGIPTSQRIVFDTKHYVFLPTSPFPQTYANPNYLPSYNGAGAGVIMQFLATSYEIAGHTGPAINLYDEVLQQENEVVTVDIQERRTECAQFSSMGLVYCVGGTQYPSRISALPYTDASQMIPFPEVSFNHANGSYNVGEDVSVFAGLTCGSPVSTFRLAVTPQCDIPLPLVEDVPCSEVATFNTSTAVQLRPGEALDVYLCYTEGSCSAMGSERVPCGGGLTNDDCRWFPCCWDNVAQQCFQYNAPNSNSSTNATYFTNVIQGPLVFSRAPLPPPE</sequence>
<keyword evidence="3" id="KW-0732">Signal</keyword>
<dbReference type="AlphaFoldDB" id="A0A0S4JIV9"/>
<dbReference type="PROSITE" id="PS51448">
    <property type="entry name" value="P_TREFOIL_2"/>
    <property type="match status" value="1"/>
</dbReference>
<evidence type="ECO:0000256" key="1">
    <source>
        <dbReference type="PROSITE-ProRule" id="PRU00779"/>
    </source>
</evidence>
<evidence type="ECO:0000313" key="5">
    <source>
        <dbReference type="EMBL" id="CUG89349.1"/>
    </source>
</evidence>
<dbReference type="InterPro" id="IPR015915">
    <property type="entry name" value="Kelch-typ_b-propeller"/>
</dbReference>
<dbReference type="Proteomes" id="UP000051952">
    <property type="component" value="Unassembled WGS sequence"/>
</dbReference>
<feature type="domain" description="P-type" evidence="4">
    <location>
        <begin position="546"/>
        <end position="585"/>
    </location>
</feature>
<feature type="compositionally biased region" description="Low complexity" evidence="2">
    <location>
        <begin position="95"/>
        <end position="105"/>
    </location>
</feature>
<feature type="region of interest" description="Disordered" evidence="2">
    <location>
        <begin position="92"/>
        <end position="157"/>
    </location>
</feature>
<feature type="signal peptide" evidence="3">
    <location>
        <begin position="1"/>
        <end position="44"/>
    </location>
</feature>
<name>A0A0S4JIV9_BODSA</name>
<protein>
    <recommendedName>
        <fullName evidence="4">P-type domain-containing protein</fullName>
    </recommendedName>
</protein>
<feature type="compositionally biased region" description="Low complexity" evidence="2">
    <location>
        <begin position="142"/>
        <end position="154"/>
    </location>
</feature>
<evidence type="ECO:0000256" key="3">
    <source>
        <dbReference type="SAM" id="SignalP"/>
    </source>
</evidence>
<evidence type="ECO:0000256" key="2">
    <source>
        <dbReference type="SAM" id="MobiDB-lite"/>
    </source>
</evidence>